<evidence type="ECO:0000313" key="3">
    <source>
        <dbReference type="Proteomes" id="UP000030765"/>
    </source>
</evidence>
<reference evidence="2" key="2">
    <citation type="submission" date="2020-05" db="UniProtKB">
        <authorList>
            <consortium name="EnsemblMetazoa"/>
        </authorList>
    </citation>
    <scope>IDENTIFICATION</scope>
</reference>
<organism evidence="1">
    <name type="scientific">Anopheles sinensis</name>
    <name type="common">Mosquito</name>
    <dbReference type="NCBI Taxonomy" id="74873"/>
    <lineage>
        <taxon>Eukaryota</taxon>
        <taxon>Metazoa</taxon>
        <taxon>Ecdysozoa</taxon>
        <taxon>Arthropoda</taxon>
        <taxon>Hexapoda</taxon>
        <taxon>Insecta</taxon>
        <taxon>Pterygota</taxon>
        <taxon>Neoptera</taxon>
        <taxon>Endopterygota</taxon>
        <taxon>Diptera</taxon>
        <taxon>Nematocera</taxon>
        <taxon>Culicoidea</taxon>
        <taxon>Culicidae</taxon>
        <taxon>Anophelinae</taxon>
        <taxon>Anopheles</taxon>
    </lineage>
</organism>
<name>A0A084VFT2_ANOSI</name>
<reference evidence="1 3" key="1">
    <citation type="journal article" date="2014" name="BMC Genomics">
        <title>Genome sequence of Anopheles sinensis provides insight into genetics basis of mosquito competence for malaria parasites.</title>
        <authorList>
            <person name="Zhou D."/>
            <person name="Zhang D."/>
            <person name="Ding G."/>
            <person name="Shi L."/>
            <person name="Hou Q."/>
            <person name="Ye Y."/>
            <person name="Xu Y."/>
            <person name="Zhou H."/>
            <person name="Xiong C."/>
            <person name="Li S."/>
            <person name="Yu J."/>
            <person name="Hong S."/>
            <person name="Yu X."/>
            <person name="Zou P."/>
            <person name="Chen C."/>
            <person name="Chang X."/>
            <person name="Wang W."/>
            <person name="Lv Y."/>
            <person name="Sun Y."/>
            <person name="Ma L."/>
            <person name="Shen B."/>
            <person name="Zhu C."/>
        </authorList>
    </citation>
    <scope>NUCLEOTIDE SEQUENCE [LARGE SCALE GENOMIC DNA]</scope>
</reference>
<accession>A0A084VFT2</accession>
<keyword evidence="1" id="KW-0808">Transferase</keyword>
<keyword evidence="1" id="KW-0489">Methyltransferase</keyword>
<keyword evidence="3" id="KW-1185">Reference proteome</keyword>
<dbReference type="GO" id="GO:0032259">
    <property type="term" value="P:methylation"/>
    <property type="evidence" value="ECO:0007669"/>
    <property type="project" value="UniProtKB-KW"/>
</dbReference>
<dbReference type="AlphaFoldDB" id="A0A084VFT2"/>
<gene>
    <name evidence="1" type="ORF">ZHAS_00003990</name>
</gene>
<dbReference type="EnsemblMetazoa" id="ASIC003990-RA">
    <property type="protein sequence ID" value="ASIC003990-PA"/>
    <property type="gene ID" value="ASIC003990"/>
</dbReference>
<protein>
    <submittedName>
        <fullName evidence="1 2">Methyltransferase-like protein 14-like protein</fullName>
    </submittedName>
</protein>
<evidence type="ECO:0000313" key="2">
    <source>
        <dbReference type="EnsemblMetazoa" id="ASIC003990-PA"/>
    </source>
</evidence>
<proteinExistence type="predicted"/>
<sequence>MVRERSILIVKILRCGMLCACRQGAPPSRSIILGPAPKLMVSPECPGSGPGKNFFAISDRANRCESVPRTSHSLLLRGVEAHKFAKKKAWLRAEVSTRASSSSLAPEERRAGNGPQMMWKIMATVWMANGAAAAASRNAAT</sequence>
<dbReference type="GO" id="GO:0008168">
    <property type="term" value="F:methyltransferase activity"/>
    <property type="evidence" value="ECO:0007669"/>
    <property type="project" value="UniProtKB-KW"/>
</dbReference>
<dbReference type="Proteomes" id="UP000030765">
    <property type="component" value="Unassembled WGS sequence"/>
</dbReference>
<evidence type="ECO:0000313" key="1">
    <source>
        <dbReference type="EMBL" id="KFB36826.1"/>
    </source>
</evidence>
<dbReference type="EMBL" id="KE524793">
    <property type="protein sequence ID" value="KFB36826.1"/>
    <property type="molecule type" value="Genomic_DNA"/>
</dbReference>
<dbReference type="EMBL" id="ATLV01012459">
    <property type="status" value="NOT_ANNOTATED_CDS"/>
    <property type="molecule type" value="Genomic_DNA"/>
</dbReference>
<dbReference type="VEuPathDB" id="VectorBase:ASIC003990"/>